<dbReference type="Proteomes" id="UP001143307">
    <property type="component" value="Unassembled WGS sequence"/>
</dbReference>
<reference evidence="3" key="1">
    <citation type="submission" date="2019-02" db="EMBL/GenBank/DDBJ databases">
        <authorList>
            <person name="Li S.-H."/>
        </authorList>
    </citation>
    <scope>NUCLEOTIDE SEQUENCE</scope>
    <source>
        <strain evidence="3">IMCC8485</strain>
    </source>
</reference>
<dbReference type="Gene3D" id="3.90.550.10">
    <property type="entry name" value="Spore Coat Polysaccharide Biosynthesis Protein SpsA, Chain A"/>
    <property type="match status" value="1"/>
</dbReference>
<feature type="transmembrane region" description="Helical" evidence="1">
    <location>
        <begin position="287"/>
        <end position="306"/>
    </location>
</feature>
<name>A0ABT3SQD1_9GAMM</name>
<keyword evidence="4" id="KW-1185">Reference proteome</keyword>
<dbReference type="RefSeq" id="WP_279251219.1">
    <property type="nucleotide sequence ID" value="NZ_SHNP01000001.1"/>
</dbReference>
<evidence type="ECO:0000259" key="2">
    <source>
        <dbReference type="Pfam" id="PF00535"/>
    </source>
</evidence>
<dbReference type="PANTHER" id="PTHR22916">
    <property type="entry name" value="GLYCOSYLTRANSFERASE"/>
    <property type="match status" value="1"/>
</dbReference>
<organism evidence="3 4">
    <name type="scientific">Candidatus Seongchinamella marina</name>
    <dbReference type="NCBI Taxonomy" id="2518990"/>
    <lineage>
        <taxon>Bacteria</taxon>
        <taxon>Pseudomonadati</taxon>
        <taxon>Pseudomonadota</taxon>
        <taxon>Gammaproteobacteria</taxon>
        <taxon>Cellvibrionales</taxon>
        <taxon>Halieaceae</taxon>
        <taxon>Seongchinamella</taxon>
    </lineage>
</organism>
<keyword evidence="1" id="KW-0472">Membrane</keyword>
<comment type="caution">
    <text evidence="3">The sequence shown here is derived from an EMBL/GenBank/DDBJ whole genome shotgun (WGS) entry which is preliminary data.</text>
</comment>
<dbReference type="EMBL" id="SHNP01000001">
    <property type="protein sequence ID" value="MCX2972163.1"/>
    <property type="molecule type" value="Genomic_DNA"/>
</dbReference>
<dbReference type="CDD" id="cd04196">
    <property type="entry name" value="GT_2_like_d"/>
    <property type="match status" value="1"/>
</dbReference>
<protein>
    <submittedName>
        <fullName evidence="3">Glycosyltransferase family 2 protein</fullName>
    </submittedName>
</protein>
<proteinExistence type="predicted"/>
<dbReference type="PANTHER" id="PTHR22916:SF3">
    <property type="entry name" value="UDP-GLCNAC:BETAGAL BETA-1,3-N-ACETYLGLUCOSAMINYLTRANSFERASE-LIKE PROTEIN 1"/>
    <property type="match status" value="1"/>
</dbReference>
<evidence type="ECO:0000313" key="4">
    <source>
        <dbReference type="Proteomes" id="UP001143307"/>
    </source>
</evidence>
<dbReference type="InterPro" id="IPR029044">
    <property type="entry name" value="Nucleotide-diphossugar_trans"/>
</dbReference>
<keyword evidence="1" id="KW-1133">Transmembrane helix</keyword>
<evidence type="ECO:0000313" key="3">
    <source>
        <dbReference type="EMBL" id="MCX2972163.1"/>
    </source>
</evidence>
<feature type="domain" description="Glycosyltransferase 2-like" evidence="2">
    <location>
        <begin position="10"/>
        <end position="116"/>
    </location>
</feature>
<keyword evidence="1" id="KW-0812">Transmembrane</keyword>
<gene>
    <name evidence="3" type="ORF">EYC87_01005</name>
</gene>
<accession>A0ABT3SQD1</accession>
<dbReference type="SUPFAM" id="SSF53448">
    <property type="entry name" value="Nucleotide-diphospho-sugar transferases"/>
    <property type="match status" value="1"/>
</dbReference>
<dbReference type="InterPro" id="IPR001173">
    <property type="entry name" value="Glyco_trans_2-like"/>
</dbReference>
<evidence type="ECO:0000256" key="1">
    <source>
        <dbReference type="SAM" id="Phobius"/>
    </source>
</evidence>
<dbReference type="Pfam" id="PF00535">
    <property type="entry name" value="Glycos_transf_2"/>
    <property type="match status" value="1"/>
</dbReference>
<sequence length="309" mass="33858">MICDCPEVAVLLCTFNGGRYLTQQIRSISEQTHPAISLYISDDGSQDDTCDIARKVASANLQLAVDLRTGPGRGATSNFLSLICDSAINADYFAYADQDDVWDSDKLSRAIAKLAECDARLPALYCARTRSVTEHGLVVGVSPSFLKLPSFANALVQNIGGGNTMVMNRVARNLLRSAGMVEVVSHDWWTYLLISGAGGRVEFDQNPCVDYRQHPDNQIGDNQGALRRLVRYWGALSGRNQRWNQRNIAALSQNLDLLTPESRFTLETFSATRSGGLVERIKGARKAGLYAQTFIGNLGLLVAILLKKI</sequence>